<comment type="catalytic activity">
    <reaction evidence="1 9">
        <text>a 1,2-diacyl-sn-glycero-3-phospho-(1D-myo-inositol-4,5-bisphosphate) + H2O = 1D-myo-inositol 1,4,5-trisphosphate + a 1,2-diacyl-sn-glycerol + H(+)</text>
        <dbReference type="Rhea" id="RHEA:33179"/>
        <dbReference type="ChEBI" id="CHEBI:15377"/>
        <dbReference type="ChEBI" id="CHEBI:15378"/>
        <dbReference type="ChEBI" id="CHEBI:17815"/>
        <dbReference type="ChEBI" id="CHEBI:58456"/>
        <dbReference type="ChEBI" id="CHEBI:203600"/>
        <dbReference type="EC" id="3.1.4.11"/>
    </reaction>
</comment>
<evidence type="ECO:0000259" key="12">
    <source>
        <dbReference type="PROSITE" id="PS50008"/>
    </source>
</evidence>
<dbReference type="GO" id="GO:0048015">
    <property type="term" value="P:phosphatidylinositol-mediated signaling"/>
    <property type="evidence" value="ECO:0007669"/>
    <property type="project" value="TreeGrafter"/>
</dbReference>
<reference evidence="13" key="1">
    <citation type="journal article" date="2023" name="Nat. Commun.">
        <title>Diploid and tetraploid genomes of Acorus and the evolution of monocots.</title>
        <authorList>
            <person name="Ma L."/>
            <person name="Liu K.W."/>
            <person name="Li Z."/>
            <person name="Hsiao Y.Y."/>
            <person name="Qi Y."/>
            <person name="Fu T."/>
            <person name="Tang G.D."/>
            <person name="Zhang D."/>
            <person name="Sun W.H."/>
            <person name="Liu D.K."/>
            <person name="Li Y."/>
            <person name="Chen G.Z."/>
            <person name="Liu X.D."/>
            <person name="Liao X.Y."/>
            <person name="Jiang Y.T."/>
            <person name="Yu X."/>
            <person name="Hao Y."/>
            <person name="Huang J."/>
            <person name="Zhao X.W."/>
            <person name="Ke S."/>
            <person name="Chen Y.Y."/>
            <person name="Wu W.L."/>
            <person name="Hsu J.L."/>
            <person name="Lin Y.F."/>
            <person name="Huang M.D."/>
            <person name="Li C.Y."/>
            <person name="Huang L."/>
            <person name="Wang Z.W."/>
            <person name="Zhao X."/>
            <person name="Zhong W.Y."/>
            <person name="Peng D.H."/>
            <person name="Ahmad S."/>
            <person name="Lan S."/>
            <person name="Zhang J.S."/>
            <person name="Tsai W.C."/>
            <person name="Van de Peer Y."/>
            <person name="Liu Z.J."/>
        </authorList>
    </citation>
    <scope>NUCLEOTIDE SEQUENCE</scope>
    <source>
        <strain evidence="13">SCP</strain>
    </source>
</reference>
<comment type="subcellular location">
    <subcellularLocation>
        <location evidence="2">Cell membrane</location>
        <topology evidence="2">Peripheral membrane protein</topology>
    </subcellularLocation>
</comment>
<dbReference type="Gene3D" id="2.60.40.150">
    <property type="entry name" value="C2 domain"/>
    <property type="match status" value="1"/>
</dbReference>
<keyword evidence="9" id="KW-0443">Lipid metabolism</keyword>
<feature type="domain" description="PI-PLC Y-box" evidence="12">
    <location>
        <begin position="339"/>
        <end position="425"/>
    </location>
</feature>
<comment type="caution">
    <text evidence="13">The sequence shown here is derived from an EMBL/GenBank/DDBJ whole genome shotgun (WGS) entry which is preliminary data.</text>
</comment>
<dbReference type="PROSITE" id="PS50008">
    <property type="entry name" value="PIPLC_Y_DOMAIN"/>
    <property type="match status" value="1"/>
</dbReference>
<evidence type="ECO:0000313" key="14">
    <source>
        <dbReference type="Proteomes" id="UP001179952"/>
    </source>
</evidence>
<dbReference type="InterPro" id="IPR011992">
    <property type="entry name" value="EF-hand-dom_pair"/>
</dbReference>
<dbReference type="GO" id="GO:0016042">
    <property type="term" value="P:lipid catabolic process"/>
    <property type="evidence" value="ECO:0007669"/>
    <property type="project" value="UniProtKB-KW"/>
</dbReference>
<keyword evidence="6 9" id="KW-0442">Lipid degradation</keyword>
<keyword evidence="14" id="KW-1185">Reference proteome</keyword>
<dbReference type="GO" id="GO:0051209">
    <property type="term" value="P:release of sequestered calcium ion into cytosol"/>
    <property type="evidence" value="ECO:0007669"/>
    <property type="project" value="TreeGrafter"/>
</dbReference>
<dbReference type="FunFam" id="2.60.40.150:FF:000060">
    <property type="entry name" value="Phosphoinositide phospholipase C"/>
    <property type="match status" value="1"/>
</dbReference>
<evidence type="ECO:0000256" key="8">
    <source>
        <dbReference type="ARBA" id="ARBA00023224"/>
    </source>
</evidence>
<evidence type="ECO:0000259" key="11">
    <source>
        <dbReference type="PROSITE" id="PS50004"/>
    </source>
</evidence>
<name>A0AAV9B664_ACOGR</name>
<dbReference type="GO" id="GO:0004435">
    <property type="term" value="F:phosphatidylinositol-4,5-bisphosphate phospholipase C activity"/>
    <property type="evidence" value="ECO:0007669"/>
    <property type="project" value="UniProtKB-EC"/>
</dbReference>
<evidence type="ECO:0000313" key="13">
    <source>
        <dbReference type="EMBL" id="KAK1271579.1"/>
    </source>
</evidence>
<dbReference type="InterPro" id="IPR035892">
    <property type="entry name" value="C2_domain_sf"/>
</dbReference>
<dbReference type="InterPro" id="IPR017946">
    <property type="entry name" value="PLC-like_Pdiesterase_TIM-brl"/>
</dbReference>
<evidence type="ECO:0000256" key="1">
    <source>
        <dbReference type="ARBA" id="ARBA00001195"/>
    </source>
</evidence>
<dbReference type="SUPFAM" id="SSF51695">
    <property type="entry name" value="PLC-like phosphodiesterases"/>
    <property type="match status" value="1"/>
</dbReference>
<keyword evidence="4" id="KW-1003">Cell membrane</keyword>
<dbReference type="SUPFAM" id="SSF49562">
    <property type="entry name" value="C2 domain (Calcium/lipid-binding domain, CaLB)"/>
    <property type="match status" value="1"/>
</dbReference>
<dbReference type="InterPro" id="IPR001192">
    <property type="entry name" value="PI-PLC_fam"/>
</dbReference>
<dbReference type="EMBL" id="JAUJYN010000005">
    <property type="protein sequence ID" value="KAK1271579.1"/>
    <property type="molecule type" value="Genomic_DNA"/>
</dbReference>
<feature type="compositionally biased region" description="Basic and acidic residues" evidence="10">
    <location>
        <begin position="277"/>
        <end position="292"/>
    </location>
</feature>
<dbReference type="GO" id="GO:0005886">
    <property type="term" value="C:plasma membrane"/>
    <property type="evidence" value="ECO:0007669"/>
    <property type="project" value="UniProtKB-SubCell"/>
</dbReference>
<dbReference type="PROSITE" id="PS50004">
    <property type="entry name" value="C2"/>
    <property type="match status" value="1"/>
</dbReference>
<reference evidence="13" key="2">
    <citation type="submission" date="2023-06" db="EMBL/GenBank/DDBJ databases">
        <authorList>
            <person name="Ma L."/>
            <person name="Liu K.-W."/>
            <person name="Li Z."/>
            <person name="Hsiao Y.-Y."/>
            <person name="Qi Y."/>
            <person name="Fu T."/>
            <person name="Tang G."/>
            <person name="Zhang D."/>
            <person name="Sun W.-H."/>
            <person name="Liu D.-K."/>
            <person name="Li Y."/>
            <person name="Chen G.-Z."/>
            <person name="Liu X.-D."/>
            <person name="Liao X.-Y."/>
            <person name="Jiang Y.-T."/>
            <person name="Yu X."/>
            <person name="Hao Y."/>
            <person name="Huang J."/>
            <person name="Zhao X.-W."/>
            <person name="Ke S."/>
            <person name="Chen Y.-Y."/>
            <person name="Wu W.-L."/>
            <person name="Hsu J.-L."/>
            <person name="Lin Y.-F."/>
            <person name="Huang M.-D."/>
            <person name="Li C.-Y."/>
            <person name="Huang L."/>
            <person name="Wang Z.-W."/>
            <person name="Zhao X."/>
            <person name="Zhong W.-Y."/>
            <person name="Peng D.-H."/>
            <person name="Ahmad S."/>
            <person name="Lan S."/>
            <person name="Zhang J.-S."/>
            <person name="Tsai W.-C."/>
            <person name="Van De Peer Y."/>
            <person name="Liu Z.-J."/>
        </authorList>
    </citation>
    <scope>NUCLEOTIDE SEQUENCE</scope>
    <source>
        <strain evidence="13">SCP</strain>
        <tissue evidence="13">Leaves</tissue>
    </source>
</reference>
<keyword evidence="5 9" id="KW-0378">Hydrolase</keyword>
<dbReference type="PRINTS" id="PR00390">
    <property type="entry name" value="PHPHLIPASEC"/>
</dbReference>
<evidence type="ECO:0000256" key="10">
    <source>
        <dbReference type="SAM" id="MobiDB-lite"/>
    </source>
</evidence>
<dbReference type="InterPro" id="IPR000008">
    <property type="entry name" value="C2_dom"/>
</dbReference>
<keyword evidence="7" id="KW-0472">Membrane</keyword>
<evidence type="ECO:0000256" key="3">
    <source>
        <dbReference type="ARBA" id="ARBA00012368"/>
    </source>
</evidence>
<dbReference type="Pfam" id="PF00388">
    <property type="entry name" value="PI-PLC-X"/>
    <property type="match status" value="1"/>
</dbReference>
<dbReference type="Gene3D" id="3.20.20.190">
    <property type="entry name" value="Phosphatidylinositol (PI) phosphodiesterase"/>
    <property type="match status" value="1"/>
</dbReference>
<dbReference type="EC" id="3.1.4.11" evidence="3 9"/>
<dbReference type="InterPro" id="IPR001711">
    <property type="entry name" value="PLipase_C_Pinositol-sp_Y"/>
</dbReference>
<dbReference type="Pfam" id="PF00168">
    <property type="entry name" value="C2"/>
    <property type="match status" value="1"/>
</dbReference>
<evidence type="ECO:0000256" key="6">
    <source>
        <dbReference type="ARBA" id="ARBA00022963"/>
    </source>
</evidence>
<dbReference type="Pfam" id="PF00387">
    <property type="entry name" value="PI-PLC-Y"/>
    <property type="match status" value="1"/>
</dbReference>
<gene>
    <name evidence="13" type="ORF">QJS04_geneDACA020963</name>
</gene>
<feature type="region of interest" description="Disordered" evidence="10">
    <location>
        <begin position="259"/>
        <end position="305"/>
    </location>
</feature>
<dbReference type="CDD" id="cd00275">
    <property type="entry name" value="C2_PLC_like"/>
    <property type="match status" value="1"/>
</dbReference>
<proteinExistence type="predicted"/>
<dbReference type="SMART" id="SM00148">
    <property type="entry name" value="PLCXc"/>
    <property type="match status" value="1"/>
</dbReference>
<dbReference type="Gene3D" id="1.10.238.10">
    <property type="entry name" value="EF-hand"/>
    <property type="match status" value="1"/>
</dbReference>
<dbReference type="PANTHER" id="PTHR10336">
    <property type="entry name" value="PHOSPHOINOSITIDE-SPECIFIC PHOSPHOLIPASE C FAMILY PROTEIN"/>
    <property type="match status" value="1"/>
</dbReference>
<dbReference type="InterPro" id="IPR000909">
    <property type="entry name" value="PLipase_C_PInositol-sp_X_dom"/>
</dbReference>
<evidence type="ECO:0000256" key="4">
    <source>
        <dbReference type="ARBA" id="ARBA00022475"/>
    </source>
</evidence>
<dbReference type="Proteomes" id="UP001179952">
    <property type="component" value="Unassembled WGS sequence"/>
</dbReference>
<accession>A0AAV9B664</accession>
<keyword evidence="8" id="KW-0807">Transducer</keyword>
<dbReference type="PROSITE" id="PS50007">
    <property type="entry name" value="PIPLC_X_DOMAIN"/>
    <property type="match status" value="1"/>
</dbReference>
<protein>
    <recommendedName>
        <fullName evidence="3 9">Phosphoinositide phospholipase C</fullName>
        <ecNumber evidence="3 9">3.1.4.11</ecNumber>
    </recommendedName>
</protein>
<evidence type="ECO:0000256" key="2">
    <source>
        <dbReference type="ARBA" id="ARBA00004202"/>
    </source>
</evidence>
<dbReference type="FunFam" id="3.20.20.190:FF:000010">
    <property type="entry name" value="Phosphoinositide phospholipase C"/>
    <property type="match status" value="1"/>
</dbReference>
<evidence type="ECO:0000256" key="5">
    <source>
        <dbReference type="ARBA" id="ARBA00022801"/>
    </source>
</evidence>
<dbReference type="AlphaFoldDB" id="A0AAV9B664"/>
<feature type="domain" description="C2" evidence="11">
    <location>
        <begin position="426"/>
        <end position="556"/>
    </location>
</feature>
<organism evidence="13 14">
    <name type="scientific">Acorus gramineus</name>
    <name type="common">Dwarf sweet flag</name>
    <dbReference type="NCBI Taxonomy" id="55184"/>
    <lineage>
        <taxon>Eukaryota</taxon>
        <taxon>Viridiplantae</taxon>
        <taxon>Streptophyta</taxon>
        <taxon>Embryophyta</taxon>
        <taxon>Tracheophyta</taxon>
        <taxon>Spermatophyta</taxon>
        <taxon>Magnoliopsida</taxon>
        <taxon>Liliopsida</taxon>
        <taxon>Acoraceae</taxon>
        <taxon>Acorus</taxon>
    </lineage>
</organism>
<evidence type="ECO:0000256" key="9">
    <source>
        <dbReference type="RuleBase" id="RU361133"/>
    </source>
</evidence>
<dbReference type="SMART" id="SM00239">
    <property type="entry name" value="C2"/>
    <property type="match status" value="1"/>
</dbReference>
<dbReference type="SUPFAM" id="SSF47473">
    <property type="entry name" value="EF-hand"/>
    <property type="match status" value="1"/>
</dbReference>
<evidence type="ECO:0000256" key="7">
    <source>
        <dbReference type="ARBA" id="ARBA00023136"/>
    </source>
</evidence>
<dbReference type="SMART" id="SM00149">
    <property type="entry name" value="PLCYc"/>
    <property type="match status" value="1"/>
</dbReference>
<sequence>MSKFRVCFCFWMRFRQTKAETPEEVRELFEMYSENGAMGAEQLKRFLVEVQGEEEGATTREEAQSIMDSVLGDTRYPNRLTKDGVRCFGLDSFFRYLFGEANPPISPSLGVHHDMTAPLSHYFIYTSHNTYLTGNQLNSDCSDGPIIEALKRGVRVIELDMWPNVTNDNVDIYHGRTLTPPVELIKCLRSIREHAFSVSPYPVIITLEDHLTPDLQAKVAEMVTETFGDMLFYPKSDGMEEFPSPEELKMRIILSTKPPKEYHESKITTDKGSGLDNEDKNDRDGSEHIHDEEDHDDDPTSNQNTAPEYKHLITIHAGKPKGGLHEALRVDPHIVRRLSLSEQELVKASESHSMELVRFIKKNMVRVYPRGTRFSSSNYSPLIGWMHGAQMVALNMQGFGRSLWLMHGKFRANGGCGYVKKPDFLLKEDENGHVFDPKAKLPVKKTLKVKIYMGDGWILEFRKTHFDKCSPPDFYTIVEIDGVPADTISQKTEIIEDNWIPVWNAEFTFPLTVPELALLRIEVCDYDPLEMDGFGGQTCLPVPELRTGVRAVPLCNHKGEEYKSVKLLMHFEFV</sequence>
<dbReference type="PANTHER" id="PTHR10336:SF154">
    <property type="entry name" value="PHOSPHOINOSITIDE PHOSPHOLIPASE C 2"/>
    <property type="match status" value="1"/>
</dbReference>
<dbReference type="GO" id="GO:0006950">
    <property type="term" value="P:response to stress"/>
    <property type="evidence" value="ECO:0007669"/>
    <property type="project" value="UniProtKB-ARBA"/>
</dbReference>
<feature type="compositionally biased region" description="Basic and acidic residues" evidence="10">
    <location>
        <begin position="259"/>
        <end position="269"/>
    </location>
</feature>